<reference evidence="1" key="1">
    <citation type="submission" date="2018-07" db="EMBL/GenBank/DDBJ databases">
        <authorList>
            <consortium name="PulseNet: The National Subtyping Network for Foodborne Disease Surveillance"/>
            <person name="Tarr C.L."/>
            <person name="Trees E."/>
            <person name="Katz L.S."/>
            <person name="Carleton-Romer H.A."/>
            <person name="Stroika S."/>
            <person name="Kucerova Z."/>
            <person name="Roache K.F."/>
            <person name="Sabol A.L."/>
            <person name="Besser J."/>
            <person name="Gerner-Smidt P."/>
        </authorList>
    </citation>
    <scope>NUCLEOTIDE SEQUENCE</scope>
    <source>
        <strain evidence="1">2014K-0489</strain>
    </source>
</reference>
<accession>A0A634F690</accession>
<dbReference type="EMBL" id="AAMHSF010000006">
    <property type="protein sequence ID" value="EDH4584976.1"/>
    <property type="molecule type" value="Genomic_DNA"/>
</dbReference>
<comment type="caution">
    <text evidence="1">The sequence shown here is derived from an EMBL/GenBank/DDBJ whole genome shotgun (WGS) entry which is preliminary data.</text>
</comment>
<sequence>MLRERTFWCSFTVTRQQSQMSLQAAARNVKGAGVAAGRGFTGKFPAQSSIDQISGADKKR</sequence>
<dbReference type="AlphaFoldDB" id="A0A634F690"/>
<gene>
    <name evidence="1" type="ORF">CBX91_12840</name>
</gene>
<organism evidence="1">
    <name type="scientific">Salmonella enterica</name>
    <name type="common">Salmonella choleraesuis</name>
    <dbReference type="NCBI Taxonomy" id="28901"/>
    <lineage>
        <taxon>Bacteria</taxon>
        <taxon>Pseudomonadati</taxon>
        <taxon>Pseudomonadota</taxon>
        <taxon>Gammaproteobacteria</taxon>
        <taxon>Enterobacterales</taxon>
        <taxon>Enterobacteriaceae</taxon>
        <taxon>Salmonella</taxon>
    </lineage>
</organism>
<proteinExistence type="predicted"/>
<name>A0A634F690_SALER</name>
<protein>
    <submittedName>
        <fullName evidence="1">Uncharacterized protein</fullName>
    </submittedName>
</protein>
<evidence type="ECO:0000313" key="1">
    <source>
        <dbReference type="EMBL" id="EDH4584976.1"/>
    </source>
</evidence>